<dbReference type="AlphaFoldDB" id="A0A6G1DNE2"/>
<protein>
    <submittedName>
        <fullName evidence="2">Uncharacterized protein</fullName>
    </submittedName>
</protein>
<dbReference type="Proteomes" id="UP000479710">
    <property type="component" value="Unassembled WGS sequence"/>
</dbReference>
<organism evidence="2 3">
    <name type="scientific">Oryza meyeriana var. granulata</name>
    <dbReference type="NCBI Taxonomy" id="110450"/>
    <lineage>
        <taxon>Eukaryota</taxon>
        <taxon>Viridiplantae</taxon>
        <taxon>Streptophyta</taxon>
        <taxon>Embryophyta</taxon>
        <taxon>Tracheophyta</taxon>
        <taxon>Spermatophyta</taxon>
        <taxon>Magnoliopsida</taxon>
        <taxon>Liliopsida</taxon>
        <taxon>Poales</taxon>
        <taxon>Poaceae</taxon>
        <taxon>BOP clade</taxon>
        <taxon>Oryzoideae</taxon>
        <taxon>Oryzeae</taxon>
        <taxon>Oryzinae</taxon>
        <taxon>Oryza</taxon>
        <taxon>Oryza meyeriana</taxon>
    </lineage>
</organism>
<gene>
    <name evidence="2" type="ORF">E2562_025380</name>
</gene>
<accession>A0A6G1DNE2</accession>
<reference evidence="2 3" key="1">
    <citation type="submission" date="2019-11" db="EMBL/GenBank/DDBJ databases">
        <title>Whole genome sequence of Oryza granulata.</title>
        <authorList>
            <person name="Li W."/>
        </authorList>
    </citation>
    <scope>NUCLEOTIDE SEQUENCE [LARGE SCALE GENOMIC DNA]</scope>
    <source>
        <strain evidence="3">cv. Menghai</strain>
        <tissue evidence="2">Leaf</tissue>
    </source>
</reference>
<feature type="compositionally biased region" description="Acidic residues" evidence="1">
    <location>
        <begin position="26"/>
        <end position="46"/>
    </location>
</feature>
<evidence type="ECO:0000313" key="2">
    <source>
        <dbReference type="EMBL" id="KAF0913969.1"/>
    </source>
</evidence>
<evidence type="ECO:0000313" key="3">
    <source>
        <dbReference type="Proteomes" id="UP000479710"/>
    </source>
</evidence>
<name>A0A6G1DNE2_9ORYZ</name>
<keyword evidence="3" id="KW-1185">Reference proteome</keyword>
<feature type="region of interest" description="Disordered" evidence="1">
    <location>
        <begin position="26"/>
        <end position="57"/>
    </location>
</feature>
<dbReference type="EMBL" id="SPHZ02000006">
    <property type="protein sequence ID" value="KAF0913969.1"/>
    <property type="molecule type" value="Genomic_DNA"/>
</dbReference>
<proteinExistence type="predicted"/>
<feature type="compositionally biased region" description="Low complexity" evidence="1">
    <location>
        <begin position="47"/>
        <end position="57"/>
    </location>
</feature>
<sequence>METLDLNLPPVNWHEIEDYGWCCEGDDALANGEEDGAPAHGEDDDAPPAYGDDGALAYEGDDGLYGEDDAYETTQVGNVRTRNKYDDAQRKSIYTMLLERTS</sequence>
<comment type="caution">
    <text evidence="2">The sequence shown here is derived from an EMBL/GenBank/DDBJ whole genome shotgun (WGS) entry which is preliminary data.</text>
</comment>
<evidence type="ECO:0000256" key="1">
    <source>
        <dbReference type="SAM" id="MobiDB-lite"/>
    </source>
</evidence>